<dbReference type="Proteomes" id="UP001275440">
    <property type="component" value="Unassembled WGS sequence"/>
</dbReference>
<organism evidence="1 2">
    <name type="scientific">Rhodococcus zopfii</name>
    <dbReference type="NCBI Taxonomy" id="43772"/>
    <lineage>
        <taxon>Bacteria</taxon>
        <taxon>Bacillati</taxon>
        <taxon>Actinomycetota</taxon>
        <taxon>Actinomycetes</taxon>
        <taxon>Mycobacteriales</taxon>
        <taxon>Nocardiaceae</taxon>
        <taxon>Rhodococcus</taxon>
    </lineage>
</organism>
<sequence length="119" mass="13384">MFDHDVDYPTAVASYDDAGVAAAIAWSVRHLKDGETLSVWTSLKSHLRNCTELERLVRRHRNVEHITGRGGTVPTGPGPVLMAWADMDDIGELARYSRGIRSLCVITWNEDRIRPWVTP</sequence>
<dbReference type="EMBL" id="WBMO01000001">
    <property type="protein sequence ID" value="MDV2474331.1"/>
    <property type="molecule type" value="Genomic_DNA"/>
</dbReference>
<evidence type="ECO:0000313" key="1">
    <source>
        <dbReference type="EMBL" id="MDV2474331.1"/>
    </source>
</evidence>
<comment type="caution">
    <text evidence="1">The sequence shown here is derived from an EMBL/GenBank/DDBJ whole genome shotgun (WGS) entry which is preliminary data.</text>
</comment>
<gene>
    <name evidence="1" type="ORF">F8M49_00995</name>
</gene>
<name>A0ABU3WK16_9NOCA</name>
<accession>A0ABU3WK16</accession>
<reference evidence="1 2" key="1">
    <citation type="submission" date="2019-10" db="EMBL/GenBank/DDBJ databases">
        <title>Draft Genome Assembly of Rhodococcus zopfii DSM44189.</title>
        <authorList>
            <person name="Sutton J.M."/>
            <person name="Akob D.M."/>
            <person name="Bushman T.J."/>
        </authorList>
    </citation>
    <scope>NUCLEOTIDE SEQUENCE [LARGE SCALE GENOMIC DNA]</scope>
    <source>
        <strain evidence="1 2">DSM 44189</strain>
    </source>
</reference>
<protein>
    <submittedName>
        <fullName evidence="1">Uncharacterized protein</fullName>
    </submittedName>
</protein>
<proteinExistence type="predicted"/>
<evidence type="ECO:0000313" key="2">
    <source>
        <dbReference type="Proteomes" id="UP001275440"/>
    </source>
</evidence>
<keyword evidence="2" id="KW-1185">Reference proteome</keyword>